<comment type="similarity">
    <text evidence="2">Belongs to the short-chain dehydrogenases/reductases (SDR) family.</text>
</comment>
<proteinExistence type="inferred from homology"/>
<sequence length="328" mass="35180">MTGTAPAAWFIFFLLVFVGGVSAAAFSFRLLVYLALCLSRPKDLRRRYGAWALVTGPTSGIGRSVALELARRGLNLVLLDLDAANLQETSDVITSRHGVKTRTVVFDLSLVGTPQGDESMRRLRAAIEGLDVGVLVNNAGVGRPAVAYLHEADVEAWVRMVRVNLWALTEVTAAVLPGMVERGRGAVLNMGSASSEAIPSFPLNTIYAATKRYVSKFSRSLYVEYRSKGIDVQCQCTAGPVLRGDQAGAQRRAGQLALAVRPHAGRLRPRGGALDRARPALHPRRRPPAPVVPRRRPAGRRARLAPPARAPAVQSAVPEREGGDGVGS</sequence>
<feature type="compositionally biased region" description="Basic residues" evidence="3">
    <location>
        <begin position="279"/>
        <end position="303"/>
    </location>
</feature>
<name>A0A8T0TQ94_PANVG</name>
<evidence type="ECO:0000256" key="2">
    <source>
        <dbReference type="RuleBase" id="RU000363"/>
    </source>
</evidence>
<gene>
    <name evidence="4" type="ORF">PVAP13_4KG124100</name>
</gene>
<dbReference type="PANTHER" id="PTHR43899">
    <property type="entry name" value="RH59310P"/>
    <property type="match status" value="1"/>
</dbReference>
<dbReference type="Gene3D" id="3.40.50.720">
    <property type="entry name" value="NAD(P)-binding Rossmann-like Domain"/>
    <property type="match status" value="1"/>
</dbReference>
<dbReference type="Pfam" id="PF00106">
    <property type="entry name" value="adh_short"/>
    <property type="match status" value="1"/>
</dbReference>
<reference evidence="4" key="1">
    <citation type="submission" date="2020-05" db="EMBL/GenBank/DDBJ databases">
        <title>WGS assembly of Panicum virgatum.</title>
        <authorList>
            <person name="Lovell J.T."/>
            <person name="Jenkins J."/>
            <person name="Shu S."/>
            <person name="Juenger T.E."/>
            <person name="Schmutz J."/>
        </authorList>
    </citation>
    <scope>NUCLEOTIDE SEQUENCE</scope>
    <source>
        <strain evidence="4">AP13</strain>
    </source>
</reference>
<dbReference type="GO" id="GO:0005783">
    <property type="term" value="C:endoplasmic reticulum"/>
    <property type="evidence" value="ECO:0007669"/>
    <property type="project" value="TreeGrafter"/>
</dbReference>
<dbReference type="InterPro" id="IPR036291">
    <property type="entry name" value="NAD(P)-bd_dom_sf"/>
</dbReference>
<keyword evidence="1" id="KW-0560">Oxidoreductase</keyword>
<accession>A0A8T0TQ94</accession>
<dbReference type="PANTHER" id="PTHR43899:SF17">
    <property type="entry name" value="OS06G0299200 PROTEIN"/>
    <property type="match status" value="1"/>
</dbReference>
<dbReference type="InterPro" id="IPR051019">
    <property type="entry name" value="VLCFA-Steroid_DH"/>
</dbReference>
<feature type="compositionally biased region" description="Basic and acidic residues" evidence="3">
    <location>
        <begin position="318"/>
        <end position="328"/>
    </location>
</feature>
<evidence type="ECO:0000313" key="4">
    <source>
        <dbReference type="EMBL" id="KAG2611193.1"/>
    </source>
</evidence>
<dbReference type="PRINTS" id="PR00080">
    <property type="entry name" value="SDRFAMILY"/>
</dbReference>
<dbReference type="PRINTS" id="PR00081">
    <property type="entry name" value="GDHRDH"/>
</dbReference>
<protein>
    <recommendedName>
        <fullName evidence="6">Estradiol 17-beta-dehydrogenase 12</fullName>
    </recommendedName>
</protein>
<evidence type="ECO:0000256" key="1">
    <source>
        <dbReference type="ARBA" id="ARBA00023002"/>
    </source>
</evidence>
<dbReference type="InterPro" id="IPR002347">
    <property type="entry name" value="SDR_fam"/>
</dbReference>
<evidence type="ECO:0000313" key="5">
    <source>
        <dbReference type="Proteomes" id="UP000823388"/>
    </source>
</evidence>
<organism evidence="4 5">
    <name type="scientific">Panicum virgatum</name>
    <name type="common">Blackwell switchgrass</name>
    <dbReference type="NCBI Taxonomy" id="38727"/>
    <lineage>
        <taxon>Eukaryota</taxon>
        <taxon>Viridiplantae</taxon>
        <taxon>Streptophyta</taxon>
        <taxon>Embryophyta</taxon>
        <taxon>Tracheophyta</taxon>
        <taxon>Spermatophyta</taxon>
        <taxon>Magnoliopsida</taxon>
        <taxon>Liliopsida</taxon>
        <taxon>Poales</taxon>
        <taxon>Poaceae</taxon>
        <taxon>PACMAD clade</taxon>
        <taxon>Panicoideae</taxon>
        <taxon>Panicodae</taxon>
        <taxon>Paniceae</taxon>
        <taxon>Panicinae</taxon>
        <taxon>Panicum</taxon>
        <taxon>Panicum sect. Hiantes</taxon>
    </lineage>
</organism>
<evidence type="ECO:0000256" key="3">
    <source>
        <dbReference type="SAM" id="MobiDB-lite"/>
    </source>
</evidence>
<comment type="caution">
    <text evidence="4">The sequence shown here is derived from an EMBL/GenBank/DDBJ whole genome shotgun (WGS) entry which is preliminary data.</text>
</comment>
<keyword evidence="5" id="KW-1185">Reference proteome</keyword>
<dbReference type="AlphaFoldDB" id="A0A8T0TQ94"/>
<dbReference type="EMBL" id="CM029043">
    <property type="protein sequence ID" value="KAG2611193.1"/>
    <property type="molecule type" value="Genomic_DNA"/>
</dbReference>
<dbReference type="GO" id="GO:0045703">
    <property type="term" value="F:ketoreductase activity"/>
    <property type="evidence" value="ECO:0007669"/>
    <property type="project" value="TreeGrafter"/>
</dbReference>
<feature type="region of interest" description="Disordered" evidence="3">
    <location>
        <begin position="264"/>
        <end position="328"/>
    </location>
</feature>
<dbReference type="SUPFAM" id="SSF51735">
    <property type="entry name" value="NAD(P)-binding Rossmann-fold domains"/>
    <property type="match status" value="1"/>
</dbReference>
<evidence type="ECO:0008006" key="6">
    <source>
        <dbReference type="Google" id="ProtNLM"/>
    </source>
</evidence>
<dbReference type="CDD" id="cd05356">
    <property type="entry name" value="17beta-HSD1_like_SDR_c"/>
    <property type="match status" value="1"/>
</dbReference>
<dbReference type="Proteomes" id="UP000823388">
    <property type="component" value="Chromosome 4K"/>
</dbReference>
<feature type="compositionally biased region" description="Low complexity" evidence="3">
    <location>
        <begin position="304"/>
        <end position="313"/>
    </location>
</feature>